<dbReference type="KEGG" id="hhb:Hhub_1621"/>
<feature type="transmembrane region" description="Helical" evidence="5">
    <location>
        <begin position="43"/>
        <end position="61"/>
    </location>
</feature>
<sequence length="439" mass="46360">MLRERLQHPLTALALATLLTAPWVGVFLTGGPDAYGFGEPTTVAVSGVAVLGAAFLLAWGAETAEKDVPPAFAIAVLAVLAVAPEYAVDALYAWTAGANAGTARGIEAANLAVANMTGANRILIGLGWSGVALFTVYKARSSKDAAVEQRGGLRSVVNLDPAIATEITFLLAATAYAFLVPLRGGIDIVDTVVLVGLFATYIAIIIRGDVSHDTEHVGVPAYLQQFRRPARVATVLALFAFSGAVIYTAVHPFAHGLEVLGENAGIPPFFMIQWVAPLASEAPELIVVVYLVNKARSTAGFNALISSKLNQWTLLIGTLAVVYSIAYGGVATLPFDEKQAAEIWITAAQSLFAIAILANLNIAVWEGVTLLVLFLTQVFVEFGIIRLVAEPRATELSILVLYAYTAVYLALAAVLLVKRRESVARLLRVTADGARSAFS</sequence>
<dbReference type="GeneID" id="91109093"/>
<keyword evidence="3 5" id="KW-1133">Transmembrane helix</keyword>
<dbReference type="Proteomes" id="UP000066737">
    <property type="component" value="Chromosome I"/>
</dbReference>
<dbReference type="InterPro" id="IPR004837">
    <property type="entry name" value="NaCa_Exmemb"/>
</dbReference>
<dbReference type="Pfam" id="PF01699">
    <property type="entry name" value="Na_Ca_ex"/>
    <property type="match status" value="2"/>
</dbReference>
<feature type="transmembrane region" description="Helical" evidence="5">
    <location>
        <begin position="12"/>
        <end position="31"/>
    </location>
</feature>
<evidence type="ECO:0000256" key="2">
    <source>
        <dbReference type="ARBA" id="ARBA00022692"/>
    </source>
</evidence>
<feature type="transmembrane region" description="Helical" evidence="5">
    <location>
        <begin position="343"/>
        <end position="363"/>
    </location>
</feature>
<feature type="transmembrane region" description="Helical" evidence="5">
    <location>
        <begin position="395"/>
        <end position="417"/>
    </location>
</feature>
<dbReference type="AlphaFoldDB" id="A0A0U5HS47"/>
<feature type="domain" description="Sodium/calcium exchanger membrane region" evidence="6">
    <location>
        <begin position="43"/>
        <end position="206"/>
    </location>
</feature>
<keyword evidence="4 5" id="KW-0472">Membrane</keyword>
<keyword evidence="2 5" id="KW-0812">Transmembrane</keyword>
<feature type="transmembrane region" description="Helical" evidence="5">
    <location>
        <begin position="312"/>
        <end position="331"/>
    </location>
</feature>
<protein>
    <submittedName>
        <fullName evidence="7">Sodium/calcium antiporter</fullName>
    </submittedName>
</protein>
<name>A0A0U5HS47_9EURY</name>
<organism evidence="7 8">
    <name type="scientific">Halobacterium hubeiense</name>
    <dbReference type="NCBI Taxonomy" id="1407499"/>
    <lineage>
        <taxon>Archaea</taxon>
        <taxon>Methanobacteriati</taxon>
        <taxon>Methanobacteriota</taxon>
        <taxon>Stenosarchaea group</taxon>
        <taxon>Halobacteria</taxon>
        <taxon>Halobacteriales</taxon>
        <taxon>Halobacteriaceae</taxon>
        <taxon>Halobacterium</taxon>
    </lineage>
</organism>
<dbReference type="Gene3D" id="1.20.1420.30">
    <property type="entry name" value="NCX, central ion-binding region"/>
    <property type="match status" value="2"/>
</dbReference>
<comment type="subcellular location">
    <subcellularLocation>
        <location evidence="1">Membrane</location>
        <topology evidence="1">Multi-pass membrane protein</topology>
    </subcellularLocation>
</comment>
<accession>A0A0U5HS47</accession>
<reference evidence="8" key="1">
    <citation type="journal article" date="2016" name="Environ. Microbiol.">
        <title>The complete genome of a viable archaeum isolated from 123-million-year-old rock salt.</title>
        <authorList>
            <person name="Jaakkola S.T."/>
            <person name="Pfeiffer F."/>
            <person name="Ravantti J.J."/>
            <person name="Guo Q."/>
            <person name="Liu Y."/>
            <person name="Chen X."/>
            <person name="Ma H."/>
            <person name="Yang C."/>
            <person name="Oksanen H.M."/>
            <person name="Bamford D.H."/>
        </authorList>
    </citation>
    <scope>NUCLEOTIDE SEQUENCE</scope>
    <source>
        <strain evidence="8">JI20-1</strain>
    </source>
</reference>
<feature type="transmembrane region" description="Helical" evidence="5">
    <location>
        <begin position="118"/>
        <end position="137"/>
    </location>
</feature>
<feature type="transmembrane region" description="Helical" evidence="5">
    <location>
        <begin position="230"/>
        <end position="250"/>
    </location>
</feature>
<dbReference type="GO" id="GO:0016020">
    <property type="term" value="C:membrane"/>
    <property type="evidence" value="ECO:0007669"/>
    <property type="project" value="UniProtKB-SubCell"/>
</dbReference>
<evidence type="ECO:0000256" key="5">
    <source>
        <dbReference type="SAM" id="Phobius"/>
    </source>
</evidence>
<gene>
    <name evidence="7" type="ORF">HHUB_1621</name>
</gene>
<feature type="transmembrane region" description="Helical" evidence="5">
    <location>
        <begin position="270"/>
        <end position="292"/>
    </location>
</feature>
<dbReference type="InterPro" id="IPR044880">
    <property type="entry name" value="NCX_ion-bd_dom_sf"/>
</dbReference>
<dbReference type="OrthoDB" id="291322at2157"/>
<dbReference type="STRING" id="1407499.HHUB_1621"/>
<evidence type="ECO:0000256" key="4">
    <source>
        <dbReference type="ARBA" id="ARBA00023136"/>
    </source>
</evidence>
<evidence type="ECO:0000256" key="1">
    <source>
        <dbReference type="ARBA" id="ARBA00004141"/>
    </source>
</evidence>
<feature type="transmembrane region" description="Helical" evidence="5">
    <location>
        <begin position="157"/>
        <end position="179"/>
    </location>
</feature>
<feature type="transmembrane region" description="Helical" evidence="5">
    <location>
        <begin position="370"/>
        <end position="389"/>
    </location>
</feature>
<dbReference type="EMBL" id="LN831302">
    <property type="protein sequence ID" value="CQH50384.1"/>
    <property type="molecule type" value="Genomic_DNA"/>
</dbReference>
<feature type="domain" description="Sodium/calcium exchanger membrane region" evidence="6">
    <location>
        <begin position="236"/>
        <end position="380"/>
    </location>
</feature>
<evidence type="ECO:0000313" key="8">
    <source>
        <dbReference type="Proteomes" id="UP000066737"/>
    </source>
</evidence>
<evidence type="ECO:0000256" key="3">
    <source>
        <dbReference type="ARBA" id="ARBA00022989"/>
    </source>
</evidence>
<dbReference type="RefSeq" id="WP_059056094.1">
    <property type="nucleotide sequence ID" value="NZ_CEML01000002.1"/>
</dbReference>
<evidence type="ECO:0000259" key="6">
    <source>
        <dbReference type="Pfam" id="PF01699"/>
    </source>
</evidence>
<keyword evidence="8" id="KW-1185">Reference proteome</keyword>
<feature type="transmembrane region" description="Helical" evidence="5">
    <location>
        <begin position="68"/>
        <end position="87"/>
    </location>
</feature>
<evidence type="ECO:0000313" key="7">
    <source>
        <dbReference type="EMBL" id="CQH50384.1"/>
    </source>
</evidence>
<feature type="transmembrane region" description="Helical" evidence="5">
    <location>
        <begin position="191"/>
        <end position="210"/>
    </location>
</feature>
<proteinExistence type="predicted"/>
<dbReference type="GO" id="GO:0055085">
    <property type="term" value="P:transmembrane transport"/>
    <property type="evidence" value="ECO:0007669"/>
    <property type="project" value="InterPro"/>
</dbReference>